<keyword evidence="2" id="KW-1185">Reference proteome</keyword>
<evidence type="ECO:0000313" key="2">
    <source>
        <dbReference type="Proteomes" id="UP000632063"/>
    </source>
</evidence>
<reference evidence="2" key="1">
    <citation type="submission" date="2020-09" db="EMBL/GenBank/DDBJ databases">
        <title>The genome sequence of strain Labrenzia suaedae 4C16A.</title>
        <authorList>
            <person name="Liu Y."/>
        </authorList>
    </citation>
    <scope>NUCLEOTIDE SEQUENCE [LARGE SCALE GENOMIC DNA]</scope>
    <source>
        <strain evidence="2">4C16A</strain>
    </source>
</reference>
<dbReference type="NCBIfam" id="TIGR03292">
    <property type="entry name" value="PhnH_redo"/>
    <property type="match status" value="1"/>
</dbReference>
<gene>
    <name evidence="1" type="primary">phnH</name>
    <name evidence="1" type="ORF">IG616_18815</name>
</gene>
<dbReference type="EMBL" id="JACYXI010000014">
    <property type="protein sequence ID" value="MBD8893604.1"/>
    <property type="molecule type" value="Genomic_DNA"/>
</dbReference>
<comment type="caution">
    <text evidence="1">The sequence shown here is derived from an EMBL/GenBank/DDBJ whole genome shotgun (WGS) entry which is preliminary data.</text>
</comment>
<dbReference type="Proteomes" id="UP000632063">
    <property type="component" value="Unassembled WGS sequence"/>
</dbReference>
<dbReference type="Gene3D" id="3.40.50.11310">
    <property type="entry name" value="Bacterial phosphonate metabolism protein PhnH"/>
    <property type="match status" value="1"/>
</dbReference>
<dbReference type="SUPFAM" id="SSF159709">
    <property type="entry name" value="PhnH-like"/>
    <property type="match status" value="1"/>
</dbReference>
<accession>A0ABR9CSM2</accession>
<dbReference type="InterPro" id="IPR008772">
    <property type="entry name" value="Phosphonate_metab_PhnH"/>
</dbReference>
<dbReference type="Pfam" id="PF05845">
    <property type="entry name" value="PhnH"/>
    <property type="match status" value="1"/>
</dbReference>
<reference evidence="1 2" key="2">
    <citation type="journal article" date="2021" name="Int. J. Syst. Evol. Microbiol.">
        <title>Roseibium litorale sp. nov., isolated from a tidal flat sediment and proposal for the reclassification of Labrenzia polysiphoniae as Roseibium polysiphoniae comb. nov.</title>
        <authorList>
            <person name="Liu Y."/>
            <person name="Pei T."/>
            <person name="Du J."/>
            <person name="Chao M."/>
            <person name="Deng M.R."/>
            <person name="Zhu H."/>
        </authorList>
    </citation>
    <scope>NUCLEOTIDE SEQUENCE [LARGE SCALE GENOMIC DNA]</scope>
    <source>
        <strain evidence="1 2">4C16A</strain>
    </source>
</reference>
<sequence length="202" mass="21321">MSSLSYSGGFAEPVFAAQAAFRAVLDAFARPGNVISKPAETRPPEPFLGVTGDLLCTLADTDTPVFLAPLADEDSAAAAWLRFHTGAEVTRDASRAVFAVCTSLKALPALSQFPQGTAEYPDRSTTLILQVESLEGGETQVLLSGPGLAQERPFAPKGLAEPFWHEVARNNGQYPRGVDFLFVSASAIAGVPRSTKIQLQGA</sequence>
<dbReference type="GO" id="GO:0016829">
    <property type="term" value="F:lyase activity"/>
    <property type="evidence" value="ECO:0007669"/>
    <property type="project" value="UniProtKB-KW"/>
</dbReference>
<evidence type="ECO:0000313" key="1">
    <source>
        <dbReference type="EMBL" id="MBD8893604.1"/>
    </source>
</evidence>
<proteinExistence type="predicted"/>
<dbReference type="InterPro" id="IPR038058">
    <property type="entry name" value="PhnH-like_sp"/>
</dbReference>
<organism evidence="1 2">
    <name type="scientific">Roseibium litorale</name>
    <dbReference type="NCBI Taxonomy" id="2803841"/>
    <lineage>
        <taxon>Bacteria</taxon>
        <taxon>Pseudomonadati</taxon>
        <taxon>Pseudomonadota</taxon>
        <taxon>Alphaproteobacteria</taxon>
        <taxon>Hyphomicrobiales</taxon>
        <taxon>Stappiaceae</taxon>
        <taxon>Roseibium</taxon>
    </lineage>
</organism>
<name>A0ABR9CSM2_9HYPH</name>
<dbReference type="PIRSF" id="PIRSF020680">
    <property type="entry name" value="PhnH"/>
    <property type="match status" value="1"/>
</dbReference>
<protein>
    <submittedName>
        <fullName evidence="1">Phosphonate C-P lyase system protein PhnH</fullName>
    </submittedName>
</protein>
<dbReference type="RefSeq" id="WP_192149760.1">
    <property type="nucleotide sequence ID" value="NZ_JACYXI010000014.1"/>
</dbReference>
<keyword evidence="1" id="KW-0456">Lyase</keyword>